<dbReference type="Pfam" id="PF14354">
    <property type="entry name" value="Lar_restr_allev"/>
    <property type="match status" value="1"/>
</dbReference>
<dbReference type="Proteomes" id="UP000031843">
    <property type="component" value="Chromosome main"/>
</dbReference>
<keyword evidence="2" id="KW-1185">Reference proteome</keyword>
<name>A0A0C4Y7S5_9BURK</name>
<proteinExistence type="predicted"/>
<protein>
    <submittedName>
        <fullName evidence="1">Uncharacterized protein</fullName>
    </submittedName>
</protein>
<dbReference type="KEGG" id="cbw:RR42_m1626"/>
<reference evidence="1 2" key="1">
    <citation type="journal article" date="2015" name="Genome Announc.">
        <title>Complete Genome Sequence of Cupriavidus basilensis 4G11, Isolated from the Oak Ridge Field Research Center Site.</title>
        <authorList>
            <person name="Ray J."/>
            <person name="Waters R.J."/>
            <person name="Skerker J.M."/>
            <person name="Kuehl J.V."/>
            <person name="Price M.N."/>
            <person name="Huang J."/>
            <person name="Chakraborty R."/>
            <person name="Arkin A.P."/>
            <person name="Deutschbauer A."/>
        </authorList>
    </citation>
    <scope>NUCLEOTIDE SEQUENCE [LARGE SCALE GENOMIC DNA]</scope>
    <source>
        <strain evidence="1">4G11</strain>
    </source>
</reference>
<evidence type="ECO:0000313" key="2">
    <source>
        <dbReference type="Proteomes" id="UP000031843"/>
    </source>
</evidence>
<evidence type="ECO:0000313" key="1">
    <source>
        <dbReference type="EMBL" id="AJG19023.1"/>
    </source>
</evidence>
<sequence>MPQLQMEAAMSEHAQKLNPCPFCGQPAATKTSGDWYAAGCTTYMAPGVLCYGQAIALQYRSEAEAIAAWNHRAPSEAEPAPRQAPSPVESMFYVQDTRQFVGNCVMWWGKNRSGYVTRLNEAGKYTLDEATSICERDTDRMWPCEQIDALAHPTVDMQHLPKPLQYRTKCAGVAYSLNKKDRA</sequence>
<dbReference type="AlphaFoldDB" id="A0A0C4Y7S5"/>
<accession>A0A0C4Y7S5</accession>
<gene>
    <name evidence="1" type="ORF">RR42_m1626</name>
</gene>
<dbReference type="EMBL" id="CP010536">
    <property type="protein sequence ID" value="AJG19023.1"/>
    <property type="molecule type" value="Genomic_DNA"/>
</dbReference>
<organism evidence="1 2">
    <name type="scientific">Cupriavidus basilensis</name>
    <dbReference type="NCBI Taxonomy" id="68895"/>
    <lineage>
        <taxon>Bacteria</taxon>
        <taxon>Pseudomonadati</taxon>
        <taxon>Pseudomonadota</taxon>
        <taxon>Betaproteobacteria</taxon>
        <taxon>Burkholderiales</taxon>
        <taxon>Burkholderiaceae</taxon>
        <taxon>Cupriavidus</taxon>
    </lineage>
</organism>